<protein>
    <submittedName>
        <fullName evidence="1">Uncharacterized protein</fullName>
    </submittedName>
</protein>
<name>A0A7R7ZSR7_ASPKA</name>
<dbReference type="AlphaFoldDB" id="A0A7R7ZSR7"/>
<dbReference type="EMBL" id="AP024425">
    <property type="protein sequence ID" value="BCR93395.1"/>
    <property type="molecule type" value="Genomic_DNA"/>
</dbReference>
<proteinExistence type="predicted"/>
<evidence type="ECO:0000313" key="2">
    <source>
        <dbReference type="Proteomes" id="UP000661280"/>
    </source>
</evidence>
<reference evidence="1" key="2">
    <citation type="submission" date="2021-02" db="EMBL/GenBank/DDBJ databases">
        <title>Aspergillus luchuensis mut. kawachii IFO 4304 genome sequence.</title>
        <authorList>
            <person name="Mori K."/>
            <person name="Kadooka C."/>
            <person name="Goto M."/>
            <person name="Futagami T."/>
        </authorList>
    </citation>
    <scope>NUCLEOTIDE SEQUENCE</scope>
    <source>
        <strain evidence="1">IFO 4308</strain>
    </source>
</reference>
<sequence length="193" mass="21839">MAISRFSLRKRLVREARIMRTPMSGQLILNRKRTLSLHLEGNLINISPHPQQVPTSNFACILVTNSAFQQLSDQVRIFGHVLESTRNSRDTVKIASHSNMIESNQVSNVHYVVHYVLQSCILWIKLRQVVRIVGSSTRNKVWGEVDHHNRVTLFDQLQNIVRDVAGMGADRVRGAVTEHHRSAATSPIIFSSA</sequence>
<evidence type="ECO:0000313" key="1">
    <source>
        <dbReference type="EMBL" id="BCR93395.1"/>
    </source>
</evidence>
<gene>
    <name evidence="1" type="ORF">AKAW2_10441A</name>
</gene>
<dbReference type="GeneID" id="64954720"/>
<reference evidence="1" key="1">
    <citation type="submission" date="2021-01" db="EMBL/GenBank/DDBJ databases">
        <authorList>
            <consortium name="Aspergillus luchuensis mut. kawachii IFO 4304 genome sequencing consortium"/>
            <person name="Kazuki M."/>
            <person name="Futagami T."/>
        </authorList>
    </citation>
    <scope>NUCLEOTIDE SEQUENCE</scope>
    <source>
        <strain evidence="1">IFO 4308</strain>
    </source>
</reference>
<dbReference type="RefSeq" id="XP_041537161.1">
    <property type="nucleotide sequence ID" value="XM_041687224.1"/>
</dbReference>
<dbReference type="Proteomes" id="UP000661280">
    <property type="component" value="Chromosome 1"/>
</dbReference>
<organism evidence="1 2">
    <name type="scientific">Aspergillus kawachii</name>
    <name type="common">White koji mold</name>
    <name type="synonym">Aspergillus awamori var. kawachi</name>
    <dbReference type="NCBI Taxonomy" id="1069201"/>
    <lineage>
        <taxon>Eukaryota</taxon>
        <taxon>Fungi</taxon>
        <taxon>Dikarya</taxon>
        <taxon>Ascomycota</taxon>
        <taxon>Pezizomycotina</taxon>
        <taxon>Eurotiomycetes</taxon>
        <taxon>Eurotiomycetidae</taxon>
        <taxon>Eurotiales</taxon>
        <taxon>Aspergillaceae</taxon>
        <taxon>Aspergillus</taxon>
        <taxon>Aspergillus subgen. Circumdati</taxon>
    </lineage>
</organism>
<dbReference type="KEGG" id="aluc:AKAW2_10441A"/>
<accession>A0A7R7ZSR7</accession>
<keyword evidence="2" id="KW-1185">Reference proteome</keyword>